<dbReference type="AlphaFoldDB" id="A0A815SJ57"/>
<dbReference type="Proteomes" id="UP000663891">
    <property type="component" value="Unassembled WGS sequence"/>
</dbReference>
<proteinExistence type="predicted"/>
<feature type="region of interest" description="Disordered" evidence="1">
    <location>
        <begin position="1"/>
        <end position="80"/>
    </location>
</feature>
<gene>
    <name evidence="3" type="ORF">VCS650_LOCUS41700</name>
</gene>
<accession>A0A815SJ57</accession>
<organism evidence="3 4">
    <name type="scientific">Adineta steineri</name>
    <dbReference type="NCBI Taxonomy" id="433720"/>
    <lineage>
        <taxon>Eukaryota</taxon>
        <taxon>Metazoa</taxon>
        <taxon>Spiralia</taxon>
        <taxon>Gnathifera</taxon>
        <taxon>Rotifera</taxon>
        <taxon>Eurotatoria</taxon>
        <taxon>Bdelloidea</taxon>
        <taxon>Adinetida</taxon>
        <taxon>Adinetidae</taxon>
        <taxon>Adineta</taxon>
    </lineage>
</organism>
<protein>
    <submittedName>
        <fullName evidence="3">Uncharacterized protein</fullName>
    </submittedName>
</protein>
<evidence type="ECO:0000313" key="4">
    <source>
        <dbReference type="Proteomes" id="UP000663891"/>
    </source>
</evidence>
<feature type="compositionally biased region" description="Low complexity" evidence="1">
    <location>
        <begin position="28"/>
        <end position="40"/>
    </location>
</feature>
<evidence type="ECO:0000256" key="1">
    <source>
        <dbReference type="SAM" id="MobiDB-lite"/>
    </source>
</evidence>
<sequence length="537" mass="61110">MSTEKSPSGEQSTETERQGTADTVGELATQNQTGGTAGQTLPTATSRNGSGPNSTALQCRDDPWHSGEQSTETERQGTADTVGELATQNQTGGTAGQTLPTATSSLLIMNSQEHDIKDIVDLSSVIQNKLISYDKFLSYILSTCSLIKYGYATDFLLDFTTDREFNKHKLWFAINHRDNLKSIIIDNINRNLLGLGTDYTNYEEEVIMRHKFNFKLDSFRLILVFNYKMIISLNAKFIFISYRDCFRKSNIKLYNNQLASLTITSNMRGIFDIESLVTYEHHSLKYSATYNYYATELYTTRPESITYIPGYSTPKPYNKYLKPIEICVNPERCSLVGLHLPRGLLVGEQKSTSMDFLRRLPSPGSLNDSTRRHQELGDIYIPPYIGVADFFPHLEYISMHHRNFFSEVEDKELLELADRTDIGNLTHVAWKAIGDKIIANTNGDLYTTLEIRKNSMAHDLVNLKPHLINNVIVATGSMYLKLVFEYYLFDDTYNYPLPLERIIPLIIFILLFTIHYNKGIVNITIICFNFIIVLIIL</sequence>
<evidence type="ECO:0000256" key="2">
    <source>
        <dbReference type="SAM" id="Phobius"/>
    </source>
</evidence>
<dbReference type="OrthoDB" id="10344455at2759"/>
<keyword evidence="2" id="KW-1133">Transmembrane helix</keyword>
<dbReference type="EMBL" id="CAJNON010001897">
    <property type="protein sequence ID" value="CAF1490935.1"/>
    <property type="molecule type" value="Genomic_DNA"/>
</dbReference>
<reference evidence="3" key="1">
    <citation type="submission" date="2021-02" db="EMBL/GenBank/DDBJ databases">
        <authorList>
            <person name="Nowell W R."/>
        </authorList>
    </citation>
    <scope>NUCLEOTIDE SEQUENCE</scope>
</reference>
<keyword evidence="2" id="KW-0472">Membrane</keyword>
<feature type="compositionally biased region" description="Polar residues" evidence="1">
    <location>
        <begin position="1"/>
        <end position="12"/>
    </location>
</feature>
<keyword evidence="2" id="KW-0812">Transmembrane</keyword>
<feature type="transmembrane region" description="Helical" evidence="2">
    <location>
        <begin position="519"/>
        <end position="536"/>
    </location>
</feature>
<feature type="transmembrane region" description="Helical" evidence="2">
    <location>
        <begin position="219"/>
        <end position="242"/>
    </location>
</feature>
<evidence type="ECO:0000313" key="3">
    <source>
        <dbReference type="EMBL" id="CAF1490935.1"/>
    </source>
</evidence>
<feature type="compositionally biased region" description="Polar residues" evidence="1">
    <location>
        <begin position="41"/>
        <end position="57"/>
    </location>
</feature>
<comment type="caution">
    <text evidence="3">The sequence shown here is derived from an EMBL/GenBank/DDBJ whole genome shotgun (WGS) entry which is preliminary data.</text>
</comment>
<feature type="transmembrane region" description="Helical" evidence="2">
    <location>
        <begin position="467"/>
        <end position="489"/>
    </location>
</feature>
<name>A0A815SJ57_9BILA</name>